<reference evidence="1" key="1">
    <citation type="submission" date="2020-02" db="EMBL/GenBank/DDBJ databases">
        <authorList>
            <person name="Meier V. D."/>
        </authorList>
    </citation>
    <scope>NUCLEOTIDE SEQUENCE</scope>
    <source>
        <strain evidence="1">AVDCRST_MAG91</strain>
    </source>
</reference>
<feature type="non-terminal residue" evidence="1">
    <location>
        <position position="31"/>
    </location>
</feature>
<evidence type="ECO:0008006" key="2">
    <source>
        <dbReference type="Google" id="ProtNLM"/>
    </source>
</evidence>
<dbReference type="Gene3D" id="3.40.50.1820">
    <property type="entry name" value="alpha/beta hydrolase"/>
    <property type="match status" value="1"/>
</dbReference>
<organism evidence="1">
    <name type="scientific">uncultured Sphingomonadaceae bacterium</name>
    <dbReference type="NCBI Taxonomy" id="169976"/>
    <lineage>
        <taxon>Bacteria</taxon>
        <taxon>Pseudomonadati</taxon>
        <taxon>Pseudomonadota</taxon>
        <taxon>Alphaproteobacteria</taxon>
        <taxon>Sphingomonadales</taxon>
        <taxon>Sphingomonadaceae</taxon>
        <taxon>environmental samples</taxon>
    </lineage>
</organism>
<accession>A0A6J4TII8</accession>
<gene>
    <name evidence="1" type="ORF">AVDCRST_MAG91-2404</name>
</gene>
<protein>
    <recommendedName>
        <fullName evidence="2">Alpha/beta hydrolase</fullName>
    </recommendedName>
</protein>
<name>A0A6J4TII8_9SPHN</name>
<evidence type="ECO:0000313" key="1">
    <source>
        <dbReference type="EMBL" id="CAA9524423.1"/>
    </source>
</evidence>
<sequence>MRIHTRDGAKLYVKDQGSGLPVILTHGWSLS</sequence>
<dbReference type="AlphaFoldDB" id="A0A6J4TII8"/>
<dbReference type="EMBL" id="CADCVX010000436">
    <property type="protein sequence ID" value="CAA9524423.1"/>
    <property type="molecule type" value="Genomic_DNA"/>
</dbReference>
<proteinExistence type="predicted"/>
<dbReference type="InterPro" id="IPR029058">
    <property type="entry name" value="AB_hydrolase_fold"/>
</dbReference>
<dbReference type="SUPFAM" id="SSF53474">
    <property type="entry name" value="alpha/beta-Hydrolases"/>
    <property type="match status" value="1"/>
</dbReference>